<feature type="domain" description="HTH iclR-type" evidence="4">
    <location>
        <begin position="14"/>
        <end position="74"/>
    </location>
</feature>
<dbReference type="Pfam" id="PF01614">
    <property type="entry name" value="IclR_C"/>
    <property type="match status" value="1"/>
</dbReference>
<dbReference type="InterPro" id="IPR050707">
    <property type="entry name" value="HTH_MetabolicPath_Reg"/>
</dbReference>
<accession>A0ABN1U093</accession>
<dbReference type="SUPFAM" id="SSF55781">
    <property type="entry name" value="GAF domain-like"/>
    <property type="match status" value="1"/>
</dbReference>
<sequence>MTQTQPAEEPGRRTGVVERLTQILDVFAVGPDAMTLEEITALGGLPRSTTFRLLRQLVEMRWLEHDERGYQLGQRIRHLGQRVESHARLRAAAAATIEQLQRATAGVVHLVILDGDSIEMLDKLGGTTAPTIPTNVGVRFRAEDSVAGRAMLSALAPERVDRLIESRGAVSDTSTLHRRLSTIRHRRGLAVTTDDMPWDLRGIGAPILGSSGPVAAISVGLPGRSANVERFAPLITRAAASISRQYSAAHRAAAQ</sequence>
<dbReference type="PANTHER" id="PTHR30136:SF24">
    <property type="entry name" value="HTH-TYPE TRANSCRIPTIONAL REPRESSOR ALLR"/>
    <property type="match status" value="1"/>
</dbReference>
<evidence type="ECO:0000256" key="2">
    <source>
        <dbReference type="ARBA" id="ARBA00023125"/>
    </source>
</evidence>
<evidence type="ECO:0000259" key="4">
    <source>
        <dbReference type="PROSITE" id="PS51077"/>
    </source>
</evidence>
<evidence type="ECO:0000313" key="7">
    <source>
        <dbReference type="Proteomes" id="UP001501581"/>
    </source>
</evidence>
<gene>
    <name evidence="6" type="ORF">GCM10009668_35280</name>
</gene>
<dbReference type="RefSeq" id="WP_343996186.1">
    <property type="nucleotide sequence ID" value="NZ_BAAALG010000013.1"/>
</dbReference>
<dbReference type="InterPro" id="IPR036388">
    <property type="entry name" value="WH-like_DNA-bd_sf"/>
</dbReference>
<dbReference type="Proteomes" id="UP001501581">
    <property type="component" value="Unassembled WGS sequence"/>
</dbReference>
<dbReference type="InterPro" id="IPR014757">
    <property type="entry name" value="Tscrpt_reg_IclR_C"/>
</dbReference>
<evidence type="ECO:0000313" key="6">
    <source>
        <dbReference type="EMBL" id="GAA1111151.1"/>
    </source>
</evidence>
<dbReference type="PANTHER" id="PTHR30136">
    <property type="entry name" value="HELIX-TURN-HELIX TRANSCRIPTIONAL REGULATOR, ICLR FAMILY"/>
    <property type="match status" value="1"/>
</dbReference>
<evidence type="ECO:0000256" key="3">
    <source>
        <dbReference type="ARBA" id="ARBA00023163"/>
    </source>
</evidence>
<keyword evidence="1" id="KW-0805">Transcription regulation</keyword>
<proteinExistence type="predicted"/>
<dbReference type="Gene3D" id="1.10.10.10">
    <property type="entry name" value="Winged helix-like DNA-binding domain superfamily/Winged helix DNA-binding domain"/>
    <property type="match status" value="1"/>
</dbReference>
<dbReference type="PROSITE" id="PS51078">
    <property type="entry name" value="ICLR_ED"/>
    <property type="match status" value="1"/>
</dbReference>
<dbReference type="EMBL" id="BAAALG010000013">
    <property type="protein sequence ID" value="GAA1111151.1"/>
    <property type="molecule type" value="Genomic_DNA"/>
</dbReference>
<dbReference type="InterPro" id="IPR005471">
    <property type="entry name" value="Tscrpt_reg_IclR_N"/>
</dbReference>
<comment type="caution">
    <text evidence="6">The sequence shown here is derived from an EMBL/GenBank/DDBJ whole genome shotgun (WGS) entry which is preliminary data.</text>
</comment>
<dbReference type="Pfam" id="PF09339">
    <property type="entry name" value="HTH_IclR"/>
    <property type="match status" value="1"/>
</dbReference>
<name>A0ABN1U093_9ACTN</name>
<dbReference type="PROSITE" id="PS51077">
    <property type="entry name" value="HTH_ICLR"/>
    <property type="match status" value="1"/>
</dbReference>
<keyword evidence="7" id="KW-1185">Reference proteome</keyword>
<feature type="domain" description="IclR-ED" evidence="5">
    <location>
        <begin position="75"/>
        <end position="248"/>
    </location>
</feature>
<keyword evidence="3" id="KW-0804">Transcription</keyword>
<organism evidence="6 7">
    <name type="scientific">Nocardioides dubius</name>
    <dbReference type="NCBI Taxonomy" id="317019"/>
    <lineage>
        <taxon>Bacteria</taxon>
        <taxon>Bacillati</taxon>
        <taxon>Actinomycetota</taxon>
        <taxon>Actinomycetes</taxon>
        <taxon>Propionibacteriales</taxon>
        <taxon>Nocardioidaceae</taxon>
        <taxon>Nocardioides</taxon>
    </lineage>
</organism>
<dbReference type="SMART" id="SM00346">
    <property type="entry name" value="HTH_ICLR"/>
    <property type="match status" value="1"/>
</dbReference>
<reference evidence="6 7" key="1">
    <citation type="journal article" date="2019" name="Int. J. Syst. Evol. Microbiol.">
        <title>The Global Catalogue of Microorganisms (GCM) 10K type strain sequencing project: providing services to taxonomists for standard genome sequencing and annotation.</title>
        <authorList>
            <consortium name="The Broad Institute Genomics Platform"/>
            <consortium name="The Broad Institute Genome Sequencing Center for Infectious Disease"/>
            <person name="Wu L."/>
            <person name="Ma J."/>
        </authorList>
    </citation>
    <scope>NUCLEOTIDE SEQUENCE [LARGE SCALE GENOMIC DNA]</scope>
    <source>
        <strain evidence="6 7">JCM 13008</strain>
    </source>
</reference>
<dbReference type="InterPro" id="IPR036390">
    <property type="entry name" value="WH_DNA-bd_sf"/>
</dbReference>
<evidence type="ECO:0000256" key="1">
    <source>
        <dbReference type="ARBA" id="ARBA00023015"/>
    </source>
</evidence>
<dbReference type="Gene3D" id="3.30.450.40">
    <property type="match status" value="1"/>
</dbReference>
<keyword evidence="2" id="KW-0238">DNA-binding</keyword>
<dbReference type="InterPro" id="IPR029016">
    <property type="entry name" value="GAF-like_dom_sf"/>
</dbReference>
<dbReference type="SUPFAM" id="SSF46785">
    <property type="entry name" value="Winged helix' DNA-binding domain"/>
    <property type="match status" value="1"/>
</dbReference>
<protein>
    <submittedName>
        <fullName evidence="6">IclR family transcriptional regulator</fullName>
    </submittedName>
</protein>
<evidence type="ECO:0000259" key="5">
    <source>
        <dbReference type="PROSITE" id="PS51078"/>
    </source>
</evidence>